<organism evidence="1 3">
    <name type="scientific">Rattus norvegicus</name>
    <name type="common">Rat</name>
    <dbReference type="NCBI Taxonomy" id="10116"/>
    <lineage>
        <taxon>Eukaryota</taxon>
        <taxon>Metazoa</taxon>
        <taxon>Chordata</taxon>
        <taxon>Craniata</taxon>
        <taxon>Vertebrata</taxon>
        <taxon>Euteleostomi</taxon>
        <taxon>Mammalia</taxon>
        <taxon>Eutheria</taxon>
        <taxon>Euarchontoglires</taxon>
        <taxon>Glires</taxon>
        <taxon>Rodentia</taxon>
        <taxon>Myomorpha</taxon>
        <taxon>Muroidea</taxon>
        <taxon>Muridae</taxon>
        <taxon>Murinae</taxon>
        <taxon>Rattus</taxon>
    </lineage>
</organism>
<sequence>MHRNAYPFYPSQPMLVSRGNGYISSEISPPHFSKSCLIDLY</sequence>
<reference evidence="1" key="1">
    <citation type="journal article" date="2005" name="Genome Res.">
        <title>Gene and alternative splicing annotation with AIR.</title>
        <authorList>
            <person name="Florea L."/>
            <person name="Di Francesco V."/>
            <person name="Miller J."/>
            <person name="Turner R."/>
            <person name="Yao A."/>
            <person name="Harris M."/>
            <person name="Walenz B."/>
            <person name="Mobarry C."/>
            <person name="Merkulov G.V."/>
            <person name="Charlab R."/>
            <person name="Dew I."/>
            <person name="Deng Z."/>
            <person name="Istrail S."/>
            <person name="Li P."/>
            <person name="Sutton G."/>
        </authorList>
    </citation>
    <scope>NUCLEOTIDE SEQUENCE</scope>
    <source>
        <strain evidence="1">BN</strain>
    </source>
</reference>
<dbReference type="AlphaFoldDB" id="A6J2M5"/>
<evidence type="ECO:0000313" key="2">
    <source>
        <dbReference type="EMBL" id="EDL76158.1"/>
    </source>
</evidence>
<reference evidence="1" key="2">
    <citation type="submission" date="2005-07" db="EMBL/GenBank/DDBJ databases">
        <authorList>
            <person name="Mural R.J."/>
            <person name="Li P.W."/>
            <person name="Adams M.D."/>
            <person name="Amanatides P.G."/>
            <person name="Baden-Tillson H."/>
            <person name="Barnstead M."/>
            <person name="Chin S.H."/>
            <person name="Dew I."/>
            <person name="Evans C.A."/>
            <person name="Ferriera S."/>
            <person name="Flanigan M."/>
            <person name="Fosler C."/>
            <person name="Glodek A."/>
            <person name="Gu Z."/>
            <person name="Holt R.A."/>
            <person name="Jennings D."/>
            <person name="Kraft C.L."/>
            <person name="Lu F."/>
            <person name="Nguyen T."/>
            <person name="Nusskern D.R."/>
            <person name="Pfannkoch C.M."/>
            <person name="Sitter C."/>
            <person name="Sutton G.G."/>
            <person name="Venter J.C."/>
            <person name="Wang Z."/>
            <person name="Woodage T."/>
            <person name="Zheng X.H."/>
            <person name="Zhong F."/>
        </authorList>
    </citation>
    <scope>NUCLEOTIDE SEQUENCE</scope>
    <source>
        <strain evidence="1">BN</strain>
    </source>
</reference>
<protein>
    <submittedName>
        <fullName evidence="1">RCG62908, isoform CRA_a</fullName>
    </submittedName>
</protein>
<dbReference type="EMBL" id="CH473974">
    <property type="protein sequence ID" value="EDL76158.1"/>
    <property type="molecule type" value="Genomic_DNA"/>
</dbReference>
<accession>A6J2M5</accession>
<gene>
    <name evidence="1" type="ORF">rCG_62908</name>
</gene>
<proteinExistence type="predicted"/>
<evidence type="ECO:0000313" key="3">
    <source>
        <dbReference type="Proteomes" id="UP000234681"/>
    </source>
</evidence>
<evidence type="ECO:0000313" key="1">
    <source>
        <dbReference type="EMBL" id="EDL76156.1"/>
    </source>
</evidence>
<reference evidence="3" key="3">
    <citation type="submission" date="2005-09" db="EMBL/GenBank/DDBJ databases">
        <authorList>
            <person name="Mural R.J."/>
            <person name="Li P.W."/>
            <person name="Adams M.D."/>
            <person name="Amanatides P.G."/>
            <person name="Baden-Tillson H."/>
            <person name="Barnstead M."/>
            <person name="Chin S.H."/>
            <person name="Dew I."/>
            <person name="Evans C.A."/>
            <person name="Ferriera S."/>
            <person name="Flanigan M."/>
            <person name="Fosler C."/>
            <person name="Glodek A."/>
            <person name="Gu Z."/>
            <person name="Holt R.A."/>
            <person name="Jennings D."/>
            <person name="Kraft C.L."/>
            <person name="Lu F."/>
            <person name="Nguyen T."/>
            <person name="Nusskern D.R."/>
            <person name="Pfannkoch C.M."/>
            <person name="Sitter C."/>
            <person name="Sutton G.G."/>
            <person name="Venter J.C."/>
            <person name="Wang Z."/>
            <person name="Woodage T."/>
            <person name="Zheng X.H."/>
            <person name="Zhong F."/>
        </authorList>
    </citation>
    <scope>NUCLEOTIDE SEQUENCE [LARGE SCALE GENOMIC DNA]</scope>
    <source>
        <strain evidence="2">BN</strain>
        <strain evidence="3">BN, Sprague-Dawley</strain>
    </source>
</reference>
<dbReference type="Proteomes" id="UP000234681">
    <property type="component" value="Chromosome 18"/>
</dbReference>
<dbReference type="EMBL" id="CH473974">
    <property type="protein sequence ID" value="EDL76156.1"/>
    <property type="molecule type" value="Genomic_DNA"/>
</dbReference>
<name>A6J2M5_RAT</name>